<dbReference type="EMBL" id="AONC01000018">
    <property type="protein sequence ID" value="EXJ15915.1"/>
    <property type="molecule type" value="Genomic_DNA"/>
</dbReference>
<dbReference type="RefSeq" id="WP_052347897.1">
    <property type="nucleotide sequence ID" value="NZ_AONC01000018.1"/>
</dbReference>
<reference evidence="1 2" key="1">
    <citation type="submission" date="2012-11" db="EMBL/GenBank/DDBJ databases">
        <title>Genome assembly of Thiorhodococcus sp. AK35.</title>
        <authorList>
            <person name="Nupur N."/>
            <person name="Khatri I."/>
            <person name="Subramanian S."/>
            <person name="Pinnaka A."/>
        </authorList>
    </citation>
    <scope>NUCLEOTIDE SEQUENCE [LARGE SCALE GENOMIC DNA]</scope>
    <source>
        <strain evidence="1 2">AK35</strain>
    </source>
</reference>
<comment type="caution">
    <text evidence="1">The sequence shown here is derived from an EMBL/GenBank/DDBJ whole genome shotgun (WGS) entry which is preliminary data.</text>
</comment>
<dbReference type="SUPFAM" id="SSF55729">
    <property type="entry name" value="Acyl-CoA N-acyltransferases (Nat)"/>
    <property type="match status" value="1"/>
</dbReference>
<dbReference type="Pfam" id="PF13444">
    <property type="entry name" value="Acetyltransf_5"/>
    <property type="match status" value="1"/>
</dbReference>
<dbReference type="InterPro" id="IPR016181">
    <property type="entry name" value="Acyl_CoA_acyltransferase"/>
</dbReference>
<protein>
    <recommendedName>
        <fullName evidence="3">PEP-CTERM/exosortase system-associated acyltransferase</fullName>
    </recommendedName>
</protein>
<accession>W9VZX8</accession>
<dbReference type="STRING" id="1249627.D779_0779"/>
<sequence length="254" mass="29904">MEQNDLAATFDKHFELRLARHHDLLDQIFRIRYQVYCEEFRYEDKSHFPDLKERDEYDQAALHCLMIHRATRASVGCVRFIRADWDDGKRPLPFERVSATRPDAIIDPHRLPRTRFGELSRLAVLESFRRRRKDDKRPISLPEKDAVEDQDQRSEFPCIPLGLFMAGISMFLRSRTDFTFAMMEPRLARLLRRFGILFVQTGDLVEHHGPRAAFVLPRESAIEPMPPQVRDLFRLVDRQLFDNAPTNEPATLDV</sequence>
<dbReference type="Gene3D" id="3.40.630.30">
    <property type="match status" value="1"/>
</dbReference>
<keyword evidence="2" id="KW-1185">Reference proteome</keyword>
<evidence type="ECO:0008006" key="3">
    <source>
        <dbReference type="Google" id="ProtNLM"/>
    </source>
</evidence>
<dbReference type="InterPro" id="IPR022484">
    <property type="entry name" value="PEP-CTERM/exosrtase_acylTfrase"/>
</dbReference>
<dbReference type="OrthoDB" id="582214at2"/>
<dbReference type="AlphaFoldDB" id="W9VZX8"/>
<evidence type="ECO:0000313" key="1">
    <source>
        <dbReference type="EMBL" id="EXJ15915.1"/>
    </source>
</evidence>
<name>W9VZX8_9GAMM</name>
<dbReference type="NCBIfam" id="TIGR03694">
    <property type="entry name" value="exosort_acyl"/>
    <property type="match status" value="1"/>
</dbReference>
<gene>
    <name evidence="1" type="ORF">D779_0779</name>
</gene>
<proteinExistence type="predicted"/>
<organism evidence="1 2">
    <name type="scientific">Imhoffiella purpurea</name>
    <dbReference type="NCBI Taxonomy" id="1249627"/>
    <lineage>
        <taxon>Bacteria</taxon>
        <taxon>Pseudomonadati</taxon>
        <taxon>Pseudomonadota</taxon>
        <taxon>Gammaproteobacteria</taxon>
        <taxon>Chromatiales</taxon>
        <taxon>Chromatiaceae</taxon>
        <taxon>Imhoffiella</taxon>
    </lineage>
</organism>
<evidence type="ECO:0000313" key="2">
    <source>
        <dbReference type="Proteomes" id="UP000019460"/>
    </source>
</evidence>
<dbReference type="Proteomes" id="UP000019460">
    <property type="component" value="Unassembled WGS sequence"/>
</dbReference>
<dbReference type="PATRIC" id="fig|1249627.3.peg.1353"/>
<dbReference type="eggNOG" id="COG3916">
    <property type="taxonomic scope" value="Bacteria"/>
</dbReference>